<dbReference type="PANTHER" id="PTHR46349">
    <property type="entry name" value="CINGULIN-LIKE PROTEIN 1-RELATED"/>
    <property type="match status" value="1"/>
</dbReference>
<evidence type="ECO:0000313" key="14">
    <source>
        <dbReference type="Proteomes" id="UP000230423"/>
    </source>
</evidence>
<proteinExistence type="inferred from homology"/>
<feature type="domain" description="Myosin tail" evidence="12">
    <location>
        <begin position="6"/>
        <end position="193"/>
    </location>
</feature>
<dbReference type="Proteomes" id="UP000230423">
    <property type="component" value="Unassembled WGS sequence"/>
</dbReference>
<feature type="compositionally biased region" description="Basic and acidic residues" evidence="11">
    <location>
        <begin position="41"/>
        <end position="51"/>
    </location>
</feature>
<sequence>MKLHYNQLQSEMEEALNELKSADDRARKSSAEAGRLNDQLQAEHEQVQNLDRTRKALESQVKDMQARLEEAEAQSMKGGKKALAKLDAKCRELESELEAENRRHAEAVKNLRSKDRRCRELQFQVDEDKKSQERMYDLIEKLQQKIKTYKRQVEDAEGLAAQNLAKYRQLQHALEDAEERADAAENALAKMRLKNRSGSYRTLSHSVSV</sequence>
<keyword evidence="6" id="KW-0175">Coiled coil</keyword>
<protein>
    <recommendedName>
        <fullName evidence="3">Paramyosin</fullName>
    </recommendedName>
</protein>
<evidence type="ECO:0000256" key="2">
    <source>
        <dbReference type="ARBA" id="ARBA00008447"/>
    </source>
</evidence>
<keyword evidence="14" id="KW-1185">Reference proteome</keyword>
<evidence type="ECO:0000256" key="7">
    <source>
        <dbReference type="ARBA" id="ARBA00023123"/>
    </source>
</evidence>
<evidence type="ECO:0000256" key="5">
    <source>
        <dbReference type="ARBA" id="ARBA00022490"/>
    </source>
</evidence>
<evidence type="ECO:0000256" key="10">
    <source>
        <dbReference type="ARBA" id="ARBA00049580"/>
    </source>
</evidence>
<evidence type="ECO:0000313" key="13">
    <source>
        <dbReference type="EMBL" id="PIO58973.1"/>
    </source>
</evidence>
<comment type="function">
    <text evidence="10">Paramyosin is a major structural component of many thick filaments isolated from invertebrate muscles.</text>
</comment>
<dbReference type="OrthoDB" id="2018427at2759"/>
<accession>A0A2G9TLV4</accession>
<dbReference type="Gene3D" id="1.10.287.1490">
    <property type="match status" value="1"/>
</dbReference>
<dbReference type="SUPFAM" id="SSF57997">
    <property type="entry name" value="Tropomyosin"/>
    <property type="match status" value="1"/>
</dbReference>
<comment type="subcellular location">
    <subcellularLocation>
        <location evidence="1">Cytoplasm</location>
        <location evidence="1">Myofibril</location>
    </subcellularLocation>
</comment>
<evidence type="ECO:0000256" key="8">
    <source>
        <dbReference type="ARBA" id="ARBA00023175"/>
    </source>
</evidence>
<dbReference type="GO" id="GO:0032982">
    <property type="term" value="C:myosin filament"/>
    <property type="evidence" value="ECO:0007669"/>
    <property type="project" value="UniProtKB-KW"/>
</dbReference>
<evidence type="ECO:0000256" key="1">
    <source>
        <dbReference type="ARBA" id="ARBA00004657"/>
    </source>
</evidence>
<evidence type="ECO:0000256" key="3">
    <source>
        <dbReference type="ARBA" id="ARBA00018623"/>
    </source>
</evidence>
<dbReference type="Gene3D" id="1.20.5.370">
    <property type="match status" value="1"/>
</dbReference>
<comment type="similarity">
    <text evidence="2">Belongs to the paramyosin family.</text>
</comment>
<keyword evidence="8" id="KW-0505">Motor protein</keyword>
<gene>
    <name evidence="13" type="ORF">TELCIR_19576</name>
</gene>
<feature type="region of interest" description="Disordered" evidence="11">
    <location>
        <begin position="1"/>
        <end position="51"/>
    </location>
</feature>
<keyword evidence="7" id="KW-0518">Myosin</keyword>
<keyword evidence="4" id="KW-0787">Thick filament</keyword>
<reference evidence="13 14" key="1">
    <citation type="submission" date="2015-09" db="EMBL/GenBank/DDBJ databases">
        <title>Draft genome of the parasitic nematode Teladorsagia circumcincta isolate WARC Sus (inbred).</title>
        <authorList>
            <person name="Mitreva M."/>
        </authorList>
    </citation>
    <scope>NUCLEOTIDE SEQUENCE [LARGE SCALE GENOMIC DNA]</scope>
    <source>
        <strain evidence="13 14">S</strain>
    </source>
</reference>
<evidence type="ECO:0000256" key="4">
    <source>
        <dbReference type="ARBA" id="ARBA00022433"/>
    </source>
</evidence>
<evidence type="ECO:0000256" key="11">
    <source>
        <dbReference type="SAM" id="MobiDB-lite"/>
    </source>
</evidence>
<dbReference type="PANTHER" id="PTHR46349:SF6">
    <property type="entry name" value="MYOSIN-6-LIKE"/>
    <property type="match status" value="1"/>
</dbReference>
<feature type="compositionally biased region" description="Basic and acidic residues" evidence="11">
    <location>
        <begin position="20"/>
        <end position="30"/>
    </location>
</feature>
<organism evidence="13 14">
    <name type="scientific">Teladorsagia circumcincta</name>
    <name type="common">Brown stomach worm</name>
    <name type="synonym">Ostertagia circumcincta</name>
    <dbReference type="NCBI Taxonomy" id="45464"/>
    <lineage>
        <taxon>Eukaryota</taxon>
        <taxon>Metazoa</taxon>
        <taxon>Ecdysozoa</taxon>
        <taxon>Nematoda</taxon>
        <taxon>Chromadorea</taxon>
        <taxon>Rhabditida</taxon>
        <taxon>Rhabditina</taxon>
        <taxon>Rhabditomorpha</taxon>
        <taxon>Strongyloidea</taxon>
        <taxon>Trichostrongylidae</taxon>
        <taxon>Teladorsagia</taxon>
    </lineage>
</organism>
<keyword evidence="9" id="KW-0514">Muscle protein</keyword>
<evidence type="ECO:0000256" key="9">
    <source>
        <dbReference type="ARBA" id="ARBA00023179"/>
    </source>
</evidence>
<dbReference type="Pfam" id="PF01576">
    <property type="entry name" value="Myosin_tail_1"/>
    <property type="match status" value="1"/>
</dbReference>
<dbReference type="EMBL" id="KZ359210">
    <property type="protein sequence ID" value="PIO58973.1"/>
    <property type="molecule type" value="Genomic_DNA"/>
</dbReference>
<evidence type="ECO:0000256" key="6">
    <source>
        <dbReference type="ARBA" id="ARBA00023054"/>
    </source>
</evidence>
<name>A0A2G9TLV4_TELCI</name>
<dbReference type="GO" id="GO:0030016">
    <property type="term" value="C:myofibril"/>
    <property type="evidence" value="ECO:0007669"/>
    <property type="project" value="UniProtKB-SubCell"/>
</dbReference>
<keyword evidence="5" id="KW-0963">Cytoplasm</keyword>
<dbReference type="InterPro" id="IPR002928">
    <property type="entry name" value="Myosin_tail"/>
</dbReference>
<feature type="compositionally biased region" description="Polar residues" evidence="11">
    <location>
        <begin position="1"/>
        <end position="10"/>
    </location>
</feature>
<dbReference type="GO" id="GO:0016459">
    <property type="term" value="C:myosin complex"/>
    <property type="evidence" value="ECO:0007669"/>
    <property type="project" value="UniProtKB-KW"/>
</dbReference>
<evidence type="ECO:0000259" key="12">
    <source>
        <dbReference type="Pfam" id="PF01576"/>
    </source>
</evidence>
<dbReference type="InterPro" id="IPR014751">
    <property type="entry name" value="XRCC4-like_C"/>
</dbReference>
<dbReference type="AlphaFoldDB" id="A0A2G9TLV4"/>